<proteinExistence type="predicted"/>
<protein>
    <recommendedName>
        <fullName evidence="3">MOSC N-terminal beta barrel domain-containing protein</fullName>
    </recommendedName>
</protein>
<reference evidence="2" key="1">
    <citation type="journal article" date="2020" name="MBio">
        <title>Horizontal gene transfer to a defensive symbiont with a reduced genome amongst a multipartite beetle microbiome.</title>
        <authorList>
            <person name="Waterworth S.C."/>
            <person name="Florez L.V."/>
            <person name="Rees E.R."/>
            <person name="Hertweck C."/>
            <person name="Kaltenpoth M."/>
            <person name="Kwan J.C."/>
        </authorList>
    </citation>
    <scope>NUCLEOTIDE SEQUENCE [LARGE SCALE GENOMIC DNA]</scope>
</reference>
<dbReference type="EMBL" id="WNDQ01000007">
    <property type="protein sequence ID" value="KAF1023095.1"/>
    <property type="molecule type" value="Genomic_DNA"/>
</dbReference>
<dbReference type="Proteomes" id="UP000461670">
    <property type="component" value="Unassembled WGS sequence"/>
</dbReference>
<organism evidence="1 2">
    <name type="scientific">Paracidovorax wautersii</name>
    <dbReference type="NCBI Taxonomy" id="1177982"/>
    <lineage>
        <taxon>Bacteria</taxon>
        <taxon>Pseudomonadati</taxon>
        <taxon>Pseudomonadota</taxon>
        <taxon>Betaproteobacteria</taxon>
        <taxon>Burkholderiales</taxon>
        <taxon>Comamonadaceae</taxon>
        <taxon>Paracidovorax</taxon>
    </lineage>
</organism>
<evidence type="ECO:0000313" key="2">
    <source>
        <dbReference type="Proteomes" id="UP000461670"/>
    </source>
</evidence>
<accession>A0A7V8FR79</accession>
<gene>
    <name evidence="1" type="ORF">GAK30_00785</name>
</gene>
<evidence type="ECO:0000313" key="1">
    <source>
        <dbReference type="EMBL" id="KAF1023095.1"/>
    </source>
</evidence>
<evidence type="ECO:0008006" key="3">
    <source>
        <dbReference type="Google" id="ProtNLM"/>
    </source>
</evidence>
<name>A0A7V8FR79_9BURK</name>
<dbReference type="AlphaFoldDB" id="A0A7V8FR79"/>
<sequence length="41" mass="4245">MTDPTTAAPVADLPGDVSARISQLWLYPIKSCAGIAASRPC</sequence>
<comment type="caution">
    <text evidence="1">The sequence shown here is derived from an EMBL/GenBank/DDBJ whole genome shotgun (WGS) entry which is preliminary data.</text>
</comment>